<sequence>MMQFPEMGLWRDLRDKVKLRVTTVDKDAADVRPRKGSMWDDEDNSKRTSSWGATWRERIRNVLPRGIDNFVTMNDKDVRLMADALWRDILEWAKDDGDSARALTLFTAEPTPNLDGTEAPAVDEWAFVPAADLLLIVAEGVVGITAEGLGAADAKPGHDRLPFADCMLDKKQTRLERDDDDDRDRKDRRRGSRDRGSRDRVLFVLLIDCLDVWASTSAAAFTGETTETIEEQLFQPTLSHQEGPTPDAVKENHAKHWWMLAVLYGGMVVGELVGGDAFGAIFMAMLGGTAVYMVKEGCKNMSMYCLFVFGLMTGFQAVFDFLNICAVLGGRPTETTKTTIDSLHNKETFVTTVIRHPFFDQDQGRKYNVQSAVMLASPIVMLLSCVLAHASYNAYTSSLFPEDE</sequence>
<evidence type="ECO:0000313" key="2">
    <source>
        <dbReference type="EMBL" id="CAE8633344.1"/>
    </source>
</evidence>
<feature type="transmembrane region" description="Helical" evidence="1">
    <location>
        <begin position="277"/>
        <end position="294"/>
    </location>
</feature>
<name>A0A813H6E9_POLGL</name>
<protein>
    <submittedName>
        <fullName evidence="2">Uncharacterized protein</fullName>
    </submittedName>
</protein>
<organism evidence="2 3">
    <name type="scientific">Polarella glacialis</name>
    <name type="common">Dinoflagellate</name>
    <dbReference type="NCBI Taxonomy" id="89957"/>
    <lineage>
        <taxon>Eukaryota</taxon>
        <taxon>Sar</taxon>
        <taxon>Alveolata</taxon>
        <taxon>Dinophyceae</taxon>
        <taxon>Suessiales</taxon>
        <taxon>Suessiaceae</taxon>
        <taxon>Polarella</taxon>
    </lineage>
</organism>
<keyword evidence="1" id="KW-1133">Transmembrane helix</keyword>
<dbReference type="AlphaFoldDB" id="A0A813H6E9"/>
<evidence type="ECO:0000313" key="3">
    <source>
        <dbReference type="Proteomes" id="UP000626109"/>
    </source>
</evidence>
<accession>A0A813H6E9</accession>
<evidence type="ECO:0000256" key="1">
    <source>
        <dbReference type="SAM" id="Phobius"/>
    </source>
</evidence>
<feature type="non-terminal residue" evidence="2">
    <location>
        <position position="404"/>
    </location>
</feature>
<keyword evidence="1" id="KW-0472">Membrane</keyword>
<dbReference type="EMBL" id="CAJNNW010000966">
    <property type="protein sequence ID" value="CAE8633344.1"/>
    <property type="molecule type" value="Genomic_DNA"/>
</dbReference>
<keyword evidence="1" id="KW-0812">Transmembrane</keyword>
<feature type="transmembrane region" description="Helical" evidence="1">
    <location>
        <begin position="306"/>
        <end position="329"/>
    </location>
</feature>
<comment type="caution">
    <text evidence="2">The sequence shown here is derived from an EMBL/GenBank/DDBJ whole genome shotgun (WGS) entry which is preliminary data.</text>
</comment>
<proteinExistence type="predicted"/>
<reference evidence="2" key="1">
    <citation type="submission" date="2021-02" db="EMBL/GenBank/DDBJ databases">
        <authorList>
            <person name="Dougan E. K."/>
            <person name="Rhodes N."/>
            <person name="Thang M."/>
            <person name="Chan C."/>
        </authorList>
    </citation>
    <scope>NUCLEOTIDE SEQUENCE</scope>
</reference>
<dbReference type="Proteomes" id="UP000626109">
    <property type="component" value="Unassembled WGS sequence"/>
</dbReference>
<feature type="transmembrane region" description="Helical" evidence="1">
    <location>
        <begin position="372"/>
        <end position="392"/>
    </location>
</feature>
<gene>
    <name evidence="2" type="ORF">PGLA2088_LOCUS1247</name>
</gene>